<feature type="domain" description="SprT-like" evidence="1">
    <location>
        <begin position="15"/>
        <end position="113"/>
    </location>
</feature>
<dbReference type="Proteomes" id="UP001163739">
    <property type="component" value="Chromosome"/>
</dbReference>
<evidence type="ECO:0000259" key="1">
    <source>
        <dbReference type="Pfam" id="PF10263"/>
    </source>
</evidence>
<protein>
    <submittedName>
        <fullName evidence="2">SprT-like domain-containing protein</fullName>
    </submittedName>
</protein>
<dbReference type="EMBL" id="CP100390">
    <property type="protein sequence ID" value="UZE94534.1"/>
    <property type="molecule type" value="Genomic_DNA"/>
</dbReference>
<organism evidence="2 3">
    <name type="scientific">Alkalimarinus alittae</name>
    <dbReference type="NCBI Taxonomy" id="2961619"/>
    <lineage>
        <taxon>Bacteria</taxon>
        <taxon>Pseudomonadati</taxon>
        <taxon>Pseudomonadota</taxon>
        <taxon>Gammaproteobacteria</taxon>
        <taxon>Alteromonadales</taxon>
        <taxon>Alteromonadaceae</taxon>
        <taxon>Alkalimarinus</taxon>
    </lineage>
</organism>
<dbReference type="RefSeq" id="WP_265046026.1">
    <property type="nucleotide sequence ID" value="NZ_CP100390.1"/>
</dbReference>
<gene>
    <name evidence="2" type="ORF">NKI27_10585</name>
</gene>
<reference evidence="2" key="1">
    <citation type="submission" date="2022-06" db="EMBL/GenBank/DDBJ databases">
        <title>Alkalimarinus sp. nov., isolated from gut of a Alitta virens.</title>
        <authorList>
            <person name="Yang A.I."/>
            <person name="Shin N.-R."/>
        </authorList>
    </citation>
    <scope>NUCLEOTIDE SEQUENCE</scope>
    <source>
        <strain evidence="2">A2M4</strain>
    </source>
</reference>
<evidence type="ECO:0000313" key="2">
    <source>
        <dbReference type="EMBL" id="UZE94534.1"/>
    </source>
</evidence>
<proteinExistence type="predicted"/>
<name>A0ABY6MXM0_9ALTE</name>
<dbReference type="Pfam" id="PF10263">
    <property type="entry name" value="SprT-like"/>
    <property type="match status" value="1"/>
</dbReference>
<keyword evidence="3" id="KW-1185">Reference proteome</keyword>
<dbReference type="InterPro" id="IPR006640">
    <property type="entry name" value="SprT-like_domain"/>
</dbReference>
<accession>A0ABY6MXM0</accession>
<sequence>MNPTSELYKSLLLAYDHFNEALFENSLPQVIFTMQRKKGVMGYFAAERWGNLDGDKCNEIAINPSYFANSRLIEVMQTLVHEMVHCWQHCFGTPGRDYYHNREWAEKMMQVGLMPSSTGEVGGQITGQVMGDYIIEGGKFIVSCKILQSDQSFQLNWIDRMSLPRLFDPVIGSSALVIGEQSTKEESSVVKGFSLPNTSTSTDSNVQTVKSISPETPYLNQLPNDFLIHEAAKRQTRFRFICSGCGTKVYGKEKLNISCNDCDLKFHRD</sequence>
<evidence type="ECO:0000313" key="3">
    <source>
        <dbReference type="Proteomes" id="UP001163739"/>
    </source>
</evidence>